<dbReference type="InterPro" id="IPR036291">
    <property type="entry name" value="NAD(P)-bd_dom_sf"/>
</dbReference>
<protein>
    <submittedName>
        <fullName evidence="4">SDR family NAD(P)-dependent oxidoreductase</fullName>
    </submittedName>
</protein>
<proteinExistence type="inferred from homology"/>
<dbReference type="Gene3D" id="3.40.50.720">
    <property type="entry name" value="NAD(P)-binding Rossmann-like Domain"/>
    <property type="match status" value="1"/>
</dbReference>
<dbReference type="OrthoDB" id="4690547at2"/>
<evidence type="ECO:0000256" key="1">
    <source>
        <dbReference type="ARBA" id="ARBA00006484"/>
    </source>
</evidence>
<sequence>MKTVIITGAGSGIGRETAKLFARKDHRVVVADIDEAGAEATVEQIKADGGEAIAYRLDVRHEHEWEQFARWIGAEFGSADVLVNNAGIMDLGGFVDTTVAQWQRLVDIDLMSVIYGSRAFARQMIDAGVRGHIVNISSGAAFLPSELEPAYGVAKAAVLMATQSLRVELRPHGIGVTAICPGVIRTNLLAHGERNGLSAEEQEKWRAQADAAQTGLAYAGPDKVARVIERSVRNNWAVVPVNPEAWFIYGLIRLSPTLARVVPSVLSFDRAEKLLAVGKPLLDRLSKGKVTA</sequence>
<reference evidence="4 5" key="1">
    <citation type="submission" date="2018-09" db="EMBL/GenBank/DDBJ databases">
        <title>Nocardia yunnanensis sp. nov., an actinomycete isolated from a soil sample.</title>
        <authorList>
            <person name="Zhang J."/>
        </authorList>
    </citation>
    <scope>NUCLEOTIDE SEQUENCE [LARGE SCALE GENOMIC DNA]</scope>
    <source>
        <strain evidence="4 5">CFHS0054</strain>
    </source>
</reference>
<dbReference type="FunFam" id="3.40.50.720:FF:000084">
    <property type="entry name" value="Short-chain dehydrogenase reductase"/>
    <property type="match status" value="1"/>
</dbReference>
<dbReference type="GO" id="GO:0016491">
    <property type="term" value="F:oxidoreductase activity"/>
    <property type="evidence" value="ECO:0007669"/>
    <property type="project" value="UniProtKB-KW"/>
</dbReference>
<gene>
    <name evidence="4" type="ORF">D7D52_33795</name>
</gene>
<evidence type="ECO:0000313" key="4">
    <source>
        <dbReference type="EMBL" id="AYF77971.1"/>
    </source>
</evidence>
<dbReference type="KEGG" id="nyu:D7D52_33795"/>
<evidence type="ECO:0000313" key="5">
    <source>
        <dbReference type="Proteomes" id="UP000267164"/>
    </source>
</evidence>
<accession>A0A386ZK75</accession>
<dbReference type="InterPro" id="IPR002347">
    <property type="entry name" value="SDR_fam"/>
</dbReference>
<dbReference type="AlphaFoldDB" id="A0A386ZK75"/>
<dbReference type="PANTHER" id="PTHR43391">
    <property type="entry name" value="RETINOL DEHYDROGENASE-RELATED"/>
    <property type="match status" value="1"/>
</dbReference>
<dbReference type="PANTHER" id="PTHR43391:SF12">
    <property type="entry name" value="OXIDOREDUCTASE EPHD-RELATED"/>
    <property type="match status" value="1"/>
</dbReference>
<dbReference type="CDD" id="cd05233">
    <property type="entry name" value="SDR_c"/>
    <property type="match status" value="1"/>
</dbReference>
<comment type="similarity">
    <text evidence="1 3">Belongs to the short-chain dehydrogenases/reductases (SDR) family.</text>
</comment>
<evidence type="ECO:0000256" key="2">
    <source>
        <dbReference type="ARBA" id="ARBA00023002"/>
    </source>
</evidence>
<dbReference type="RefSeq" id="WP_120742968.1">
    <property type="nucleotide sequence ID" value="NZ_CP032568.1"/>
</dbReference>
<dbReference type="SUPFAM" id="SSF51735">
    <property type="entry name" value="NAD(P)-binding Rossmann-fold domains"/>
    <property type="match status" value="1"/>
</dbReference>
<dbReference type="Proteomes" id="UP000267164">
    <property type="component" value="Chromosome"/>
</dbReference>
<keyword evidence="5" id="KW-1185">Reference proteome</keyword>
<keyword evidence="2" id="KW-0560">Oxidoreductase</keyword>
<dbReference type="PRINTS" id="PR00080">
    <property type="entry name" value="SDRFAMILY"/>
</dbReference>
<dbReference type="PRINTS" id="PR00081">
    <property type="entry name" value="GDHRDH"/>
</dbReference>
<dbReference type="EMBL" id="CP032568">
    <property type="protein sequence ID" value="AYF77971.1"/>
    <property type="molecule type" value="Genomic_DNA"/>
</dbReference>
<organism evidence="4 5">
    <name type="scientific">Nocardia yunnanensis</name>
    <dbReference type="NCBI Taxonomy" id="2382165"/>
    <lineage>
        <taxon>Bacteria</taxon>
        <taxon>Bacillati</taxon>
        <taxon>Actinomycetota</taxon>
        <taxon>Actinomycetes</taxon>
        <taxon>Mycobacteriales</taxon>
        <taxon>Nocardiaceae</taxon>
        <taxon>Nocardia</taxon>
    </lineage>
</organism>
<dbReference type="Pfam" id="PF00106">
    <property type="entry name" value="adh_short"/>
    <property type="match status" value="1"/>
</dbReference>
<name>A0A386ZK75_9NOCA</name>
<evidence type="ECO:0000256" key="3">
    <source>
        <dbReference type="RuleBase" id="RU000363"/>
    </source>
</evidence>